<proteinExistence type="predicted"/>
<feature type="domain" description="Glucose/Sorbosone dehydrogenase" evidence="1">
    <location>
        <begin position="31"/>
        <end position="346"/>
    </location>
</feature>
<dbReference type="InterPro" id="IPR012938">
    <property type="entry name" value="Glc/Sorbosone_DH"/>
</dbReference>
<evidence type="ECO:0000259" key="1">
    <source>
        <dbReference type="Pfam" id="PF07995"/>
    </source>
</evidence>
<name>A0A381VSS1_9ZZZZ</name>
<dbReference type="InterPro" id="IPR011042">
    <property type="entry name" value="6-blade_b-propeller_TolB-like"/>
</dbReference>
<dbReference type="PANTHER" id="PTHR19328:SF75">
    <property type="entry name" value="ALDOSE SUGAR DEHYDROGENASE YLII"/>
    <property type="match status" value="1"/>
</dbReference>
<dbReference type="SUPFAM" id="SSF50952">
    <property type="entry name" value="Soluble quinoprotein glucose dehydrogenase"/>
    <property type="match status" value="1"/>
</dbReference>
<protein>
    <recommendedName>
        <fullName evidence="1">Glucose/Sorbosone dehydrogenase domain-containing protein</fullName>
    </recommendedName>
</protein>
<dbReference type="Gene3D" id="2.120.10.30">
    <property type="entry name" value="TolB, C-terminal domain"/>
    <property type="match status" value="1"/>
</dbReference>
<dbReference type="EMBL" id="UINC01009626">
    <property type="protein sequence ID" value="SVA43131.1"/>
    <property type="molecule type" value="Genomic_DNA"/>
</dbReference>
<gene>
    <name evidence="2" type="ORF">METZ01_LOCUS95985</name>
</gene>
<accession>A0A381VSS1</accession>
<dbReference type="PANTHER" id="PTHR19328">
    <property type="entry name" value="HEDGEHOG-INTERACTING PROTEIN"/>
    <property type="match status" value="1"/>
</dbReference>
<sequence>MKKLFFIIFFISYFSSIALSESFKFKKITSLNNPWGSSFINNEEIIVTEKSGKIIIVNISTNEVIQVNHNLNFLEHGQGGLLDILYKDNFIWISYTENRGNSKTSTSIAKANLDKKNLLFKNIFQANPPIDSGYHFGSRLAIKDNYLFASAGERGKGMIAQDPTKHPGSIIRIYLDGSIPKDNPKFEDKSEWLPEIYQIGIRNPQGLTVSSYDGKVYMSNHGARGGDWFGEAKKGENYGWKILGWGGRNYSGLPIGPKWKPGFTKAIQYWVPSIATSAITIYKGQEFKEWNGHALITSLKDQSLRKLIFEDLYNVKEEIIFKDKIGRIRDIQVHPKTGKIFFLSEDGLWLMEKN</sequence>
<dbReference type="AlphaFoldDB" id="A0A381VSS1"/>
<dbReference type="InterPro" id="IPR011041">
    <property type="entry name" value="Quinoprot_gluc/sorb_DH_b-prop"/>
</dbReference>
<reference evidence="2" key="1">
    <citation type="submission" date="2018-05" db="EMBL/GenBank/DDBJ databases">
        <authorList>
            <person name="Lanie J.A."/>
            <person name="Ng W.-L."/>
            <person name="Kazmierczak K.M."/>
            <person name="Andrzejewski T.M."/>
            <person name="Davidsen T.M."/>
            <person name="Wayne K.J."/>
            <person name="Tettelin H."/>
            <person name="Glass J.I."/>
            <person name="Rusch D."/>
            <person name="Podicherti R."/>
            <person name="Tsui H.-C.T."/>
            <person name="Winkler M.E."/>
        </authorList>
    </citation>
    <scope>NUCLEOTIDE SEQUENCE</scope>
</reference>
<dbReference type="Pfam" id="PF07995">
    <property type="entry name" value="GSDH"/>
    <property type="match status" value="1"/>
</dbReference>
<evidence type="ECO:0000313" key="2">
    <source>
        <dbReference type="EMBL" id="SVA43131.1"/>
    </source>
</evidence>
<organism evidence="2">
    <name type="scientific">marine metagenome</name>
    <dbReference type="NCBI Taxonomy" id="408172"/>
    <lineage>
        <taxon>unclassified sequences</taxon>
        <taxon>metagenomes</taxon>
        <taxon>ecological metagenomes</taxon>
    </lineage>
</organism>